<evidence type="ECO:0000256" key="10">
    <source>
        <dbReference type="ARBA" id="ARBA00023136"/>
    </source>
</evidence>
<keyword evidence="10 11" id="KW-0472">Membrane</keyword>
<dbReference type="PANTHER" id="PTHR48207">
    <property type="entry name" value="SUCCINATE--HYDROXYMETHYLGLUTARATE COA-TRANSFERASE"/>
    <property type="match status" value="1"/>
</dbReference>
<dbReference type="EMBL" id="NIDN02000133">
    <property type="protein sequence ID" value="RLL95878.1"/>
    <property type="molecule type" value="Genomic_DNA"/>
</dbReference>
<evidence type="ECO:0000256" key="1">
    <source>
        <dbReference type="ARBA" id="ARBA00004448"/>
    </source>
</evidence>
<evidence type="ECO:0000313" key="14">
    <source>
        <dbReference type="Proteomes" id="UP000215289"/>
    </source>
</evidence>
<keyword evidence="7" id="KW-0999">Mitochondrion inner membrane</keyword>
<keyword evidence="5 11" id="KW-0812">Transmembrane</keyword>
<dbReference type="SUPFAM" id="SSF103506">
    <property type="entry name" value="Mitochondrial carrier"/>
    <property type="match status" value="1"/>
</dbReference>
<dbReference type="Pfam" id="PF02515">
    <property type="entry name" value="CoA_transf_3"/>
    <property type="match status" value="1"/>
</dbReference>
<keyword evidence="3" id="KW-0813">Transport</keyword>
<dbReference type="GO" id="GO:0055085">
    <property type="term" value="P:transmembrane transport"/>
    <property type="evidence" value="ECO:0007669"/>
    <property type="project" value="InterPro"/>
</dbReference>
<gene>
    <name evidence="13" type="ORF">CFD26_102602</name>
</gene>
<keyword evidence="14" id="KW-1185">Reference proteome</keyword>
<dbReference type="InterPro" id="IPR023395">
    <property type="entry name" value="MCP_dom_sf"/>
</dbReference>
<dbReference type="SUPFAM" id="SSF89796">
    <property type="entry name" value="CoA-transferase family III (CaiB/BaiF)"/>
    <property type="match status" value="1"/>
</dbReference>
<dbReference type="InterPro" id="IPR023606">
    <property type="entry name" value="CoA-Trfase_III_dom_1_sf"/>
</dbReference>
<feature type="repeat" description="Solcar" evidence="11">
    <location>
        <begin position="512"/>
        <end position="602"/>
    </location>
</feature>
<dbReference type="InterPro" id="IPR002067">
    <property type="entry name" value="MCP"/>
</dbReference>
<keyword evidence="4" id="KW-0808">Transferase</keyword>
<dbReference type="AlphaFoldDB" id="A0A3R7G8D8"/>
<dbReference type="GO" id="GO:0047369">
    <property type="term" value="F:succinate-hydroxymethylglutarate CoA-transferase activity"/>
    <property type="evidence" value="ECO:0007669"/>
    <property type="project" value="TreeGrafter"/>
</dbReference>
<evidence type="ECO:0000256" key="2">
    <source>
        <dbReference type="ARBA" id="ARBA00008383"/>
    </source>
</evidence>
<proteinExistence type="inferred from homology"/>
<dbReference type="PRINTS" id="PR00926">
    <property type="entry name" value="MITOCARRIER"/>
</dbReference>
<dbReference type="GO" id="GO:0005743">
    <property type="term" value="C:mitochondrial inner membrane"/>
    <property type="evidence" value="ECO:0007669"/>
    <property type="project" value="UniProtKB-SubCell"/>
</dbReference>
<sequence length="606" mass="65650">MMRTTMMMMQPLRRRLATQLVRQHRFPRHSSSKAAPKLPLEGITVLDLSRVLAGTSLQPYCTQILGDLGAQVLKIEHPTRGDDTRAWGPPYAPYLDGRGGPGESAYYLSVNRNKKSVALSFKEKEGADIVRQLAAVSDVVVENYLPGSLKKYGLDYESLAKIKPDLIYASITGYGQTGPYSDRAGYDVMVEAEMGLMHITGPRDGPPVKVGVAVTDLTTGLYAVNSVLAALFERSRSGEGQHLDVCLSDCQVATLSNMAQSVLVTGKRDGGRYGTSHPSVVPYRAFRTKDGDILIGGANDRLFGVLCTCLGVPEWATDERFSTNAARVENRVTLEQGIEDITITKKTEEWLAVFEGTGLPYAKVNDLKDTVEHEHGFGRLYRGIAAPILMETPKRATKFAANDAWSRFYARLSGTPKTQPLAIITGASAGATEALVVVPFELVKIRLQDQSATGRYNGILDCALQIVRQSGPLGLYQGFESTVWRHIVWNAGYFGCIYQVHSLMPTATTKQGTMMNDVVAGSVGGTVGTLLNTPLDVVKSRIQSGAVGSGGGQKVPWVWPEVLAVYKAEGIAALYKGLVPKLVRFAPGGGILLVVYTFVIDLLASR</sequence>
<dbReference type="InterPro" id="IPR003673">
    <property type="entry name" value="CoA-Trfase_fam_III"/>
</dbReference>
<dbReference type="OrthoDB" id="5863171at2759"/>
<dbReference type="Gene3D" id="3.40.50.10540">
    <property type="entry name" value="Crotonobetainyl-coa:carnitine coa-transferase, domain 1"/>
    <property type="match status" value="1"/>
</dbReference>
<evidence type="ECO:0000256" key="9">
    <source>
        <dbReference type="ARBA" id="ARBA00023128"/>
    </source>
</evidence>
<evidence type="ECO:0000256" key="8">
    <source>
        <dbReference type="ARBA" id="ARBA00022989"/>
    </source>
</evidence>
<reference evidence="13 14" key="1">
    <citation type="submission" date="2018-08" db="EMBL/GenBank/DDBJ databases">
        <title>Draft genome sequences of two Aspergillus turcosus clinical strains isolated from bronchoalveolar lavage fluid: one azole-susceptible and the other azole-resistant.</title>
        <authorList>
            <person name="Parent-Michaud M."/>
            <person name="Dufresne P.J."/>
            <person name="Fournier E."/>
            <person name="Martineau C."/>
            <person name="Moreira S."/>
            <person name="Perkins V."/>
            <person name="De Repentigny L."/>
            <person name="Dufresne S.F."/>
        </authorList>
    </citation>
    <scope>NUCLEOTIDE SEQUENCE [LARGE SCALE GENOMIC DNA]</scope>
    <source>
        <strain evidence="13">HMR AF 1038</strain>
    </source>
</reference>
<dbReference type="PANTHER" id="PTHR48207:SF3">
    <property type="entry name" value="SUCCINATE--HYDROXYMETHYLGLUTARATE COA-TRANSFERASE"/>
    <property type="match status" value="1"/>
</dbReference>
<dbReference type="InterPro" id="IPR018108">
    <property type="entry name" value="MCP_transmembrane"/>
</dbReference>
<evidence type="ECO:0000313" key="13">
    <source>
        <dbReference type="EMBL" id="RLL95878.1"/>
    </source>
</evidence>
<evidence type="ECO:0000256" key="5">
    <source>
        <dbReference type="ARBA" id="ARBA00022692"/>
    </source>
</evidence>
<comment type="subcellular location">
    <subcellularLocation>
        <location evidence="1">Mitochondrion inner membrane</location>
        <topology evidence="1">Multi-pass membrane protein</topology>
    </subcellularLocation>
</comment>
<dbReference type="Gene3D" id="1.50.40.10">
    <property type="entry name" value="Mitochondrial carrier domain"/>
    <property type="match status" value="1"/>
</dbReference>
<dbReference type="Gene3D" id="3.30.1540.10">
    <property type="entry name" value="formyl-coa transferase, domain 3"/>
    <property type="match status" value="1"/>
</dbReference>
<evidence type="ECO:0000256" key="12">
    <source>
        <dbReference type="SAM" id="Phobius"/>
    </source>
</evidence>
<keyword evidence="8 12" id="KW-1133">Transmembrane helix</keyword>
<evidence type="ECO:0000256" key="7">
    <source>
        <dbReference type="ARBA" id="ARBA00022792"/>
    </source>
</evidence>
<comment type="caution">
    <text evidence="13">The sequence shown here is derived from an EMBL/GenBank/DDBJ whole genome shotgun (WGS) entry which is preliminary data.</text>
</comment>
<feature type="repeat" description="Solcar" evidence="11">
    <location>
        <begin position="417"/>
        <end position="503"/>
    </location>
</feature>
<dbReference type="Proteomes" id="UP000215289">
    <property type="component" value="Unassembled WGS sequence"/>
</dbReference>
<feature type="transmembrane region" description="Helical" evidence="12">
    <location>
        <begin position="585"/>
        <end position="604"/>
    </location>
</feature>
<organism evidence="13 14">
    <name type="scientific">Aspergillus turcosus</name>
    <dbReference type="NCBI Taxonomy" id="1245748"/>
    <lineage>
        <taxon>Eukaryota</taxon>
        <taxon>Fungi</taxon>
        <taxon>Dikarya</taxon>
        <taxon>Ascomycota</taxon>
        <taxon>Pezizomycotina</taxon>
        <taxon>Eurotiomycetes</taxon>
        <taxon>Eurotiomycetidae</taxon>
        <taxon>Eurotiales</taxon>
        <taxon>Aspergillaceae</taxon>
        <taxon>Aspergillus</taxon>
        <taxon>Aspergillus subgen. Fumigati</taxon>
    </lineage>
</organism>
<evidence type="ECO:0000256" key="4">
    <source>
        <dbReference type="ARBA" id="ARBA00022679"/>
    </source>
</evidence>
<dbReference type="InterPro" id="IPR044855">
    <property type="entry name" value="CoA-Trfase_III_dom3_sf"/>
</dbReference>
<name>A0A3R7G8D8_9EURO</name>
<evidence type="ECO:0000256" key="11">
    <source>
        <dbReference type="PROSITE-ProRule" id="PRU00282"/>
    </source>
</evidence>
<accession>A0A3R7G8D8</accession>
<dbReference type="Pfam" id="PF00153">
    <property type="entry name" value="Mito_carr"/>
    <property type="match status" value="2"/>
</dbReference>
<evidence type="ECO:0000256" key="6">
    <source>
        <dbReference type="ARBA" id="ARBA00022737"/>
    </source>
</evidence>
<dbReference type="InterPro" id="IPR050483">
    <property type="entry name" value="CoA-transferase_III_domain"/>
</dbReference>
<dbReference type="PROSITE" id="PS50920">
    <property type="entry name" value="SOLCAR"/>
    <property type="match status" value="2"/>
</dbReference>
<comment type="similarity">
    <text evidence="2">Belongs to the CoA-transferase III family.</text>
</comment>
<keyword evidence="9" id="KW-0496">Mitochondrion</keyword>
<keyword evidence="6" id="KW-0677">Repeat</keyword>
<protein>
    <submittedName>
        <fullName evidence="13">Uncharacterized protein</fullName>
    </submittedName>
</protein>
<dbReference type="STRING" id="1245748.A0A3R7G8D8"/>
<evidence type="ECO:0000256" key="3">
    <source>
        <dbReference type="ARBA" id="ARBA00022448"/>
    </source>
</evidence>